<dbReference type="Proteomes" id="UP001594351">
    <property type="component" value="Unassembled WGS sequence"/>
</dbReference>
<evidence type="ECO:0000256" key="1">
    <source>
        <dbReference type="ARBA" id="ARBA00023002"/>
    </source>
</evidence>
<reference evidence="3 4" key="1">
    <citation type="submission" date="2024-09" db="EMBL/GenBank/DDBJ databases">
        <title>Laminarin stimulates single cell rates of sulfate reduction while oxygen inhibits transcriptomic activity in coastal marine sediment.</title>
        <authorList>
            <person name="Lindsay M."/>
            <person name="Orcutt B."/>
            <person name="Emerson D."/>
            <person name="Stepanauskas R."/>
            <person name="D'Angelo T."/>
        </authorList>
    </citation>
    <scope>NUCLEOTIDE SEQUENCE [LARGE SCALE GENOMIC DNA]</scope>
    <source>
        <strain evidence="3">SAG AM-311-K15</strain>
    </source>
</reference>
<name>A0ABV6YRR7_UNCC1</name>
<sequence>MKIPRSGFLTGTVDRLDENDFRQNNPRYSSENLTSNRDRFASLMALAEKLAITPAQLALTWLLHQGNDIFPIPVTRKPDRIDENIGSLEVKLDADTLDYINEIAKPGVAQGGTLVAMEEKCKRARVQS</sequence>
<dbReference type="Gene3D" id="3.20.20.100">
    <property type="entry name" value="NADP-dependent oxidoreductase domain"/>
    <property type="match status" value="1"/>
</dbReference>
<keyword evidence="1" id="KW-0560">Oxidoreductase</keyword>
<dbReference type="InterPro" id="IPR036812">
    <property type="entry name" value="NAD(P)_OxRdtase_dom_sf"/>
</dbReference>
<dbReference type="InterPro" id="IPR050791">
    <property type="entry name" value="Aldo-Keto_reductase"/>
</dbReference>
<comment type="caution">
    <text evidence="3">The sequence shown here is derived from an EMBL/GenBank/DDBJ whole genome shotgun (WGS) entry which is preliminary data.</text>
</comment>
<dbReference type="PANTHER" id="PTHR43625">
    <property type="entry name" value="AFLATOXIN B1 ALDEHYDE REDUCTASE"/>
    <property type="match status" value="1"/>
</dbReference>
<gene>
    <name evidence="3" type="ORF">ACFL27_01000</name>
</gene>
<dbReference type="EMBL" id="JBHPBY010000006">
    <property type="protein sequence ID" value="MFC1848758.1"/>
    <property type="molecule type" value="Genomic_DNA"/>
</dbReference>
<evidence type="ECO:0000313" key="3">
    <source>
        <dbReference type="EMBL" id="MFC1848758.1"/>
    </source>
</evidence>
<evidence type="ECO:0000313" key="4">
    <source>
        <dbReference type="Proteomes" id="UP001594351"/>
    </source>
</evidence>
<protein>
    <submittedName>
        <fullName evidence="3">Aldo/keto reductase</fullName>
    </submittedName>
</protein>
<accession>A0ABV6YRR7</accession>
<dbReference type="InterPro" id="IPR023210">
    <property type="entry name" value="NADP_OxRdtase_dom"/>
</dbReference>
<dbReference type="Pfam" id="PF00248">
    <property type="entry name" value="Aldo_ket_red"/>
    <property type="match status" value="1"/>
</dbReference>
<proteinExistence type="predicted"/>
<feature type="domain" description="NADP-dependent oxidoreductase" evidence="2">
    <location>
        <begin position="6"/>
        <end position="104"/>
    </location>
</feature>
<dbReference type="SUPFAM" id="SSF51430">
    <property type="entry name" value="NAD(P)-linked oxidoreductase"/>
    <property type="match status" value="1"/>
</dbReference>
<organism evidence="3 4">
    <name type="scientific">candidate division CSSED10-310 bacterium</name>
    <dbReference type="NCBI Taxonomy" id="2855610"/>
    <lineage>
        <taxon>Bacteria</taxon>
        <taxon>Bacteria division CSSED10-310</taxon>
    </lineage>
</organism>
<dbReference type="PANTHER" id="PTHR43625:SF40">
    <property type="entry name" value="ALDO-KETO REDUCTASE YAKC [NADP(+)]"/>
    <property type="match status" value="1"/>
</dbReference>
<evidence type="ECO:0000259" key="2">
    <source>
        <dbReference type="Pfam" id="PF00248"/>
    </source>
</evidence>
<keyword evidence="4" id="KW-1185">Reference proteome</keyword>